<keyword evidence="2" id="KW-1003">Cell membrane</keyword>
<dbReference type="GO" id="GO:0005886">
    <property type="term" value="C:plasma membrane"/>
    <property type="evidence" value="ECO:0007669"/>
    <property type="project" value="UniProtKB-SubCell"/>
</dbReference>
<gene>
    <name evidence="8" type="ORF">GBA65_15660</name>
</gene>
<dbReference type="InterPro" id="IPR017039">
    <property type="entry name" value="Virul_fac_BrkB"/>
</dbReference>
<proteinExistence type="predicted"/>
<feature type="transmembrane region" description="Helical" evidence="7">
    <location>
        <begin position="285"/>
        <end position="309"/>
    </location>
</feature>
<evidence type="ECO:0000256" key="7">
    <source>
        <dbReference type="SAM" id="Phobius"/>
    </source>
</evidence>
<feature type="transmembrane region" description="Helical" evidence="7">
    <location>
        <begin position="175"/>
        <end position="200"/>
    </location>
</feature>
<feature type="transmembrane region" description="Helical" evidence="7">
    <location>
        <begin position="70"/>
        <end position="89"/>
    </location>
</feature>
<evidence type="ECO:0000256" key="3">
    <source>
        <dbReference type="ARBA" id="ARBA00022692"/>
    </source>
</evidence>
<evidence type="ECO:0000256" key="5">
    <source>
        <dbReference type="ARBA" id="ARBA00023136"/>
    </source>
</evidence>
<dbReference type="NCBIfam" id="TIGR00765">
    <property type="entry name" value="yihY_not_rbn"/>
    <property type="match status" value="1"/>
</dbReference>
<keyword evidence="3 7" id="KW-0812">Transmembrane</keyword>
<dbReference type="KEGG" id="rmar:GBA65_15660"/>
<dbReference type="PANTHER" id="PTHR30213:SF0">
    <property type="entry name" value="UPF0761 MEMBRANE PROTEIN YIHY"/>
    <property type="match status" value="1"/>
</dbReference>
<dbReference type="Proteomes" id="UP000502706">
    <property type="component" value="Chromosome"/>
</dbReference>
<dbReference type="EMBL" id="CP045121">
    <property type="protein sequence ID" value="QIN79732.1"/>
    <property type="molecule type" value="Genomic_DNA"/>
</dbReference>
<dbReference type="Pfam" id="PF03631">
    <property type="entry name" value="Virul_fac_BrkB"/>
    <property type="match status" value="1"/>
</dbReference>
<evidence type="ECO:0000256" key="1">
    <source>
        <dbReference type="ARBA" id="ARBA00004651"/>
    </source>
</evidence>
<evidence type="ECO:0000256" key="4">
    <source>
        <dbReference type="ARBA" id="ARBA00022989"/>
    </source>
</evidence>
<evidence type="ECO:0000313" key="9">
    <source>
        <dbReference type="Proteomes" id="UP000502706"/>
    </source>
</evidence>
<keyword evidence="9" id="KW-1185">Reference proteome</keyword>
<organism evidence="8 9">
    <name type="scientific">Rubrobacter marinus</name>
    <dbReference type="NCBI Taxonomy" id="2653852"/>
    <lineage>
        <taxon>Bacteria</taxon>
        <taxon>Bacillati</taxon>
        <taxon>Actinomycetota</taxon>
        <taxon>Rubrobacteria</taxon>
        <taxon>Rubrobacterales</taxon>
        <taxon>Rubrobacteraceae</taxon>
        <taxon>Rubrobacter</taxon>
    </lineage>
</organism>
<accession>A0A6G8PZV1</accession>
<name>A0A6G8PZV1_9ACTN</name>
<protein>
    <submittedName>
        <fullName evidence="8">YihY family inner membrane protein</fullName>
    </submittedName>
</protein>
<evidence type="ECO:0000256" key="6">
    <source>
        <dbReference type="SAM" id="MobiDB-lite"/>
    </source>
</evidence>
<feature type="transmembrane region" description="Helical" evidence="7">
    <location>
        <begin position="133"/>
        <end position="154"/>
    </location>
</feature>
<feature type="region of interest" description="Disordered" evidence="6">
    <location>
        <begin position="329"/>
        <end position="349"/>
    </location>
</feature>
<sequence length="349" mass="37795">MQSSDDNRSLDPVEDLGLSEAEVRGVAKRPVRGSLTSFLRDMKTLLSFAALKRAAREFQSDDALGLAAQLAYYLVLALFPFILFLVAVLDTFSNPEFARSVLVYLQQVLPGEVYGIIEGYIEQFLGNDNSAPGLLSLGILGTIWAASGAFSAIINALNKAYDVEETRPYWKVKGIAILLTIGLSGLILTGVLLLVAGPPIGEAVAGYFGLGEEFEIAWNIARWPAALLFLVLTVALIYYFAPDAEQPFRWITPGGFVGVLLWILASLAFRFYIANFGGNSYSATYGSIGAVIILLLYLYISSLAILFGAELNATLVRMKQELSGKEVLDAEPANEKPDILEGEGTGKET</sequence>
<evidence type="ECO:0000313" key="8">
    <source>
        <dbReference type="EMBL" id="QIN79732.1"/>
    </source>
</evidence>
<keyword evidence="5 7" id="KW-0472">Membrane</keyword>
<feature type="transmembrane region" description="Helical" evidence="7">
    <location>
        <begin position="253"/>
        <end position="273"/>
    </location>
</feature>
<dbReference type="AlphaFoldDB" id="A0A6G8PZV1"/>
<dbReference type="PANTHER" id="PTHR30213">
    <property type="entry name" value="INNER MEMBRANE PROTEIN YHJD"/>
    <property type="match status" value="1"/>
</dbReference>
<reference evidence="8 9" key="1">
    <citation type="submission" date="2019-10" db="EMBL/GenBank/DDBJ databases">
        <title>Rubrobacter sp nov SCSIO 52915 isolated from a deep-sea sediment in the South China Sea.</title>
        <authorList>
            <person name="Chen R.W."/>
        </authorList>
    </citation>
    <scope>NUCLEOTIDE SEQUENCE [LARGE SCALE GENOMIC DNA]</scope>
    <source>
        <strain evidence="8 9">SCSIO 52915</strain>
    </source>
</reference>
<evidence type="ECO:0000256" key="2">
    <source>
        <dbReference type="ARBA" id="ARBA00022475"/>
    </source>
</evidence>
<comment type="subcellular location">
    <subcellularLocation>
        <location evidence="1">Cell membrane</location>
        <topology evidence="1">Multi-pass membrane protein</topology>
    </subcellularLocation>
</comment>
<dbReference type="RefSeq" id="WP_166397403.1">
    <property type="nucleotide sequence ID" value="NZ_CP045121.1"/>
</dbReference>
<feature type="transmembrane region" description="Helical" evidence="7">
    <location>
        <begin position="220"/>
        <end position="241"/>
    </location>
</feature>
<dbReference type="PIRSF" id="PIRSF035875">
    <property type="entry name" value="RNase_BN"/>
    <property type="match status" value="1"/>
</dbReference>
<keyword evidence="4 7" id="KW-1133">Transmembrane helix</keyword>